<dbReference type="OrthoDB" id="5102470at2759"/>
<dbReference type="STRING" id="490622.A0A395NHN0"/>
<gene>
    <name evidence="2" type="ORF">TARUN_6717</name>
</gene>
<sequence>MLEGFTLSRPDDAHGENNQPSGNPRLHRLPILPPVRALESLSVREKLLGGISLSFAEAQKQRWNPAGNRRRCSLVGNLQKSLDAEFHLSPSIFYGLNDRLGPETMVLPEEEEELREAKSTRRKQILTNHFRRGIRQRKLQLAFLTFQGQKTSFDFRGEPLGSVPVPPIVVNAKGAELGATNGSLTLCESKVPDRLGRVTTWVWLKICRPLEIDERPRHLTAPDTSEEREAWVIIAIPKPQVVMLRELRYVYINPDEEFGPGYLTESLTPHYVPQEGAERQKTSKVVTFKCSRNGIPSVVTSKRTGSVASALLEFRPDFDEIRWEMIRAAMMRDSCLVYSVAMPNTDWIDVAPEPPGEYRQWNGQMGVDNYAVTHAPRQMIIYGDVRRPSNLRHEGFAEDH</sequence>
<organism evidence="2 3">
    <name type="scientific">Trichoderma arundinaceum</name>
    <dbReference type="NCBI Taxonomy" id="490622"/>
    <lineage>
        <taxon>Eukaryota</taxon>
        <taxon>Fungi</taxon>
        <taxon>Dikarya</taxon>
        <taxon>Ascomycota</taxon>
        <taxon>Pezizomycotina</taxon>
        <taxon>Sordariomycetes</taxon>
        <taxon>Hypocreomycetidae</taxon>
        <taxon>Hypocreales</taxon>
        <taxon>Hypocreaceae</taxon>
        <taxon>Trichoderma</taxon>
    </lineage>
</organism>
<comment type="caution">
    <text evidence="2">The sequence shown here is derived from an EMBL/GenBank/DDBJ whole genome shotgun (WGS) entry which is preliminary data.</text>
</comment>
<dbReference type="EMBL" id="PXOA01000430">
    <property type="protein sequence ID" value="RFU75530.1"/>
    <property type="molecule type" value="Genomic_DNA"/>
</dbReference>
<reference evidence="2 3" key="1">
    <citation type="journal article" date="2018" name="PLoS Pathog.">
        <title>Evolution of structural diversity of trichothecenes, a family of toxins produced by plant pathogenic and entomopathogenic fungi.</title>
        <authorList>
            <person name="Proctor R.H."/>
            <person name="McCormick S.P."/>
            <person name="Kim H.S."/>
            <person name="Cardoza R.E."/>
            <person name="Stanley A.M."/>
            <person name="Lindo L."/>
            <person name="Kelly A."/>
            <person name="Brown D.W."/>
            <person name="Lee T."/>
            <person name="Vaughan M.M."/>
            <person name="Alexander N.J."/>
            <person name="Busman M."/>
            <person name="Gutierrez S."/>
        </authorList>
    </citation>
    <scope>NUCLEOTIDE SEQUENCE [LARGE SCALE GENOMIC DNA]</scope>
    <source>
        <strain evidence="2 3">IBT 40837</strain>
    </source>
</reference>
<evidence type="ECO:0000256" key="1">
    <source>
        <dbReference type="SAM" id="MobiDB-lite"/>
    </source>
</evidence>
<keyword evidence="3" id="KW-1185">Reference proteome</keyword>
<protein>
    <submittedName>
        <fullName evidence="2">Uncharacterized protein</fullName>
    </submittedName>
</protein>
<name>A0A395NHN0_TRIAR</name>
<proteinExistence type="predicted"/>
<feature type="region of interest" description="Disordered" evidence="1">
    <location>
        <begin position="1"/>
        <end position="28"/>
    </location>
</feature>
<evidence type="ECO:0000313" key="2">
    <source>
        <dbReference type="EMBL" id="RFU75530.1"/>
    </source>
</evidence>
<accession>A0A395NHN0</accession>
<dbReference type="AlphaFoldDB" id="A0A395NHN0"/>
<dbReference type="Proteomes" id="UP000266272">
    <property type="component" value="Unassembled WGS sequence"/>
</dbReference>
<evidence type="ECO:0000313" key="3">
    <source>
        <dbReference type="Proteomes" id="UP000266272"/>
    </source>
</evidence>